<evidence type="ECO:0000313" key="3">
    <source>
        <dbReference type="EMBL" id="CAB4181806.1"/>
    </source>
</evidence>
<dbReference type="EMBL" id="LR796628">
    <property type="protein sequence ID" value="CAB4155514.1"/>
    <property type="molecule type" value="Genomic_DNA"/>
</dbReference>
<dbReference type="EMBL" id="LR797365">
    <property type="protein sequence ID" value="CAB4210474.1"/>
    <property type="molecule type" value="Genomic_DNA"/>
</dbReference>
<protein>
    <submittedName>
        <fullName evidence="1">Uncharacterized protein</fullName>
    </submittedName>
</protein>
<dbReference type="EMBL" id="LR797241">
    <property type="protein sequence ID" value="CAB4195474.1"/>
    <property type="molecule type" value="Genomic_DNA"/>
</dbReference>
<dbReference type="EMBL" id="LR797154">
    <property type="protein sequence ID" value="CAB4190549.1"/>
    <property type="molecule type" value="Genomic_DNA"/>
</dbReference>
<dbReference type="EMBL" id="LR796846">
    <property type="protein sequence ID" value="CAB4169578.1"/>
    <property type="molecule type" value="Genomic_DNA"/>
</dbReference>
<evidence type="ECO:0000313" key="2">
    <source>
        <dbReference type="EMBL" id="CAB4169578.1"/>
    </source>
</evidence>
<evidence type="ECO:0000313" key="5">
    <source>
        <dbReference type="EMBL" id="CAB4195474.1"/>
    </source>
</evidence>
<proteinExistence type="predicted"/>
<name>A0A6J5NJE9_9CAUD</name>
<accession>A0A6J5NJE9</accession>
<evidence type="ECO:0000313" key="6">
    <source>
        <dbReference type="EMBL" id="CAB4210474.1"/>
    </source>
</evidence>
<evidence type="ECO:0000313" key="1">
    <source>
        <dbReference type="EMBL" id="CAB4155514.1"/>
    </source>
</evidence>
<dbReference type="EMBL" id="LR797015">
    <property type="protein sequence ID" value="CAB4181806.1"/>
    <property type="molecule type" value="Genomic_DNA"/>
</dbReference>
<dbReference type="EMBL" id="LR798365">
    <property type="protein sequence ID" value="CAB5226828.1"/>
    <property type="molecule type" value="Genomic_DNA"/>
</dbReference>
<reference evidence="1" key="1">
    <citation type="submission" date="2020-04" db="EMBL/GenBank/DDBJ databases">
        <authorList>
            <person name="Chiriac C."/>
            <person name="Salcher M."/>
            <person name="Ghai R."/>
            <person name="Kavagutti S V."/>
        </authorList>
    </citation>
    <scope>NUCLEOTIDE SEQUENCE</scope>
</reference>
<evidence type="ECO:0000313" key="4">
    <source>
        <dbReference type="EMBL" id="CAB4190549.1"/>
    </source>
</evidence>
<evidence type="ECO:0000313" key="7">
    <source>
        <dbReference type="EMBL" id="CAB5226828.1"/>
    </source>
</evidence>
<gene>
    <name evidence="3" type="ORF">UFOVP1064_65</name>
    <name evidence="4" type="ORF">UFOVP1197_72</name>
    <name evidence="5" type="ORF">UFOVP1294_18</name>
    <name evidence="6" type="ORF">UFOVP1412_21</name>
    <name evidence="7" type="ORF">UFOVP1515_50</name>
    <name evidence="1" type="ORF">UFOVP659_10</name>
    <name evidence="2" type="ORF">UFOVP885_63</name>
</gene>
<sequence>MSTVATGYGFKPQNLIGGQSYNGGVIREYKVAANNSAAIFNGDLVVLSSAGQPSAVVTTSPVSMKIPATSADATAGIVGVCVGARYVNNATKQPVYYNFLPANAVTNSVSGTEVFILVMDDPDALFQIKGSAALGTFNSGTAGSGWPGAIGKNAALGFGSGGNATTGVSSFVLTVGSNGGSLAATSTLALRIVDVVRGTEADDYPEFIVKLNVGVHSYYNSLGV</sequence>
<organism evidence="1">
    <name type="scientific">uncultured Caudovirales phage</name>
    <dbReference type="NCBI Taxonomy" id="2100421"/>
    <lineage>
        <taxon>Viruses</taxon>
        <taxon>Duplodnaviria</taxon>
        <taxon>Heunggongvirae</taxon>
        <taxon>Uroviricota</taxon>
        <taxon>Caudoviricetes</taxon>
        <taxon>Peduoviridae</taxon>
        <taxon>Maltschvirus</taxon>
        <taxon>Maltschvirus maltsch</taxon>
    </lineage>
</organism>